<sequence>MSTVASALRDRWPAFAGLAVAVLTALALWLRHADAAAVVTASALVYLGAAALGLRWAAWPVFGVSFVLITIGFLVPAFDPSLIMIVLAVLLILYGFARGRGRPLHGLPLQLVAMVILAGLALIAARQDPALSAILVAFGLLAHAGWDAYHHRKDRVVVRSMAEFCMVLDTVLAGLVIWLTFA</sequence>
<name>A0A7Y9IEG3_9ACTN</name>
<keyword evidence="1" id="KW-0812">Transmembrane</keyword>
<feature type="transmembrane region" description="Helical" evidence="1">
    <location>
        <begin position="12"/>
        <end position="30"/>
    </location>
</feature>
<feature type="transmembrane region" description="Helical" evidence="1">
    <location>
        <begin position="64"/>
        <end position="94"/>
    </location>
</feature>
<protein>
    <submittedName>
        <fullName evidence="2">Uncharacterized protein</fullName>
    </submittedName>
</protein>
<reference evidence="2 3" key="1">
    <citation type="submission" date="2020-07" db="EMBL/GenBank/DDBJ databases">
        <title>Sequencing the genomes of 1000 actinobacteria strains.</title>
        <authorList>
            <person name="Klenk H.-P."/>
        </authorList>
    </citation>
    <scope>NUCLEOTIDE SEQUENCE [LARGE SCALE GENOMIC DNA]</scope>
    <source>
        <strain evidence="2 3">DSM 22083</strain>
    </source>
</reference>
<accession>A0A7Y9IEG3</accession>
<dbReference type="EMBL" id="JACCBU010000001">
    <property type="protein sequence ID" value="NYE74719.1"/>
    <property type="molecule type" value="Genomic_DNA"/>
</dbReference>
<dbReference type="RefSeq" id="WP_179757229.1">
    <property type="nucleotide sequence ID" value="NZ_JACCBU010000001.1"/>
</dbReference>
<dbReference type="AlphaFoldDB" id="A0A7Y9IEG3"/>
<keyword evidence="1" id="KW-0472">Membrane</keyword>
<proteinExistence type="predicted"/>
<dbReference type="Proteomes" id="UP000569914">
    <property type="component" value="Unassembled WGS sequence"/>
</dbReference>
<evidence type="ECO:0000313" key="2">
    <source>
        <dbReference type="EMBL" id="NYE74719.1"/>
    </source>
</evidence>
<feature type="transmembrane region" description="Helical" evidence="1">
    <location>
        <begin position="161"/>
        <end position="181"/>
    </location>
</feature>
<comment type="caution">
    <text evidence="2">The sequence shown here is derived from an EMBL/GenBank/DDBJ whole genome shotgun (WGS) entry which is preliminary data.</text>
</comment>
<gene>
    <name evidence="2" type="ORF">BKA15_006048</name>
</gene>
<feature type="transmembrane region" description="Helical" evidence="1">
    <location>
        <begin position="106"/>
        <end position="124"/>
    </location>
</feature>
<feature type="transmembrane region" description="Helical" evidence="1">
    <location>
        <begin position="37"/>
        <end position="58"/>
    </location>
</feature>
<organism evidence="2 3">
    <name type="scientific">Microlunatus parietis</name>
    <dbReference type="NCBI Taxonomy" id="682979"/>
    <lineage>
        <taxon>Bacteria</taxon>
        <taxon>Bacillati</taxon>
        <taxon>Actinomycetota</taxon>
        <taxon>Actinomycetes</taxon>
        <taxon>Propionibacteriales</taxon>
        <taxon>Propionibacteriaceae</taxon>
        <taxon>Microlunatus</taxon>
    </lineage>
</organism>
<keyword evidence="3" id="KW-1185">Reference proteome</keyword>
<evidence type="ECO:0000313" key="3">
    <source>
        <dbReference type="Proteomes" id="UP000569914"/>
    </source>
</evidence>
<evidence type="ECO:0000256" key="1">
    <source>
        <dbReference type="SAM" id="Phobius"/>
    </source>
</evidence>
<keyword evidence="1" id="KW-1133">Transmembrane helix</keyword>
<feature type="transmembrane region" description="Helical" evidence="1">
    <location>
        <begin position="130"/>
        <end position="149"/>
    </location>
</feature>